<dbReference type="PANTHER" id="PTHR33418">
    <property type="entry name" value="HELICASE-ASSOCIATED"/>
    <property type="match status" value="1"/>
</dbReference>
<dbReference type="EMBL" id="JALLAZ020001097">
    <property type="protein sequence ID" value="KAL3780787.1"/>
    <property type="molecule type" value="Genomic_DNA"/>
</dbReference>
<feature type="coiled-coil region" evidence="1">
    <location>
        <begin position="122"/>
        <end position="149"/>
    </location>
</feature>
<reference evidence="3 4" key="1">
    <citation type="submission" date="2024-10" db="EMBL/GenBank/DDBJ databases">
        <title>Updated reference genomes for cyclostephanoid diatoms.</title>
        <authorList>
            <person name="Roberts W.R."/>
            <person name="Alverson A.J."/>
        </authorList>
    </citation>
    <scope>NUCLEOTIDE SEQUENCE [LARGE SCALE GENOMIC DNA]</scope>
    <source>
        <strain evidence="3 4">AJA276-08</strain>
    </source>
</reference>
<organism evidence="3 4">
    <name type="scientific">Stephanodiscus triporus</name>
    <dbReference type="NCBI Taxonomy" id="2934178"/>
    <lineage>
        <taxon>Eukaryota</taxon>
        <taxon>Sar</taxon>
        <taxon>Stramenopiles</taxon>
        <taxon>Ochrophyta</taxon>
        <taxon>Bacillariophyta</taxon>
        <taxon>Coscinodiscophyceae</taxon>
        <taxon>Thalassiosirophycidae</taxon>
        <taxon>Stephanodiscales</taxon>
        <taxon>Stephanodiscaceae</taxon>
        <taxon>Stephanodiscus</taxon>
    </lineage>
</organism>
<name>A0ABD3NZJ1_9STRA</name>
<evidence type="ECO:0000313" key="4">
    <source>
        <dbReference type="Proteomes" id="UP001530315"/>
    </source>
</evidence>
<dbReference type="Pfam" id="PF03457">
    <property type="entry name" value="HA"/>
    <property type="match status" value="2"/>
</dbReference>
<sequence>MAYTSYQKKKEFDEKWRGVEVLDGEVKEEMDRLTRGSMGMNEKRMQLLDAEGFVWDPLEAQWFERLQELKDYKMTHGDTLVPKVYPANPSLGLWVGNQRTTYTIYQKKKEFDEKWSGVEVLDDEVKEEMDRLTRRLNGMNEKRVQLLEAEGFVWDVPAHIWESRFQELRAFVALNGHAAIYRRKRGPYDLLATWASTQRRNYIKRQNGQLLDSVGFAWGKYKNTRVRRTLC</sequence>
<dbReference type="PANTHER" id="PTHR33418:SF1">
    <property type="entry name" value="HELICASE-ASSOCIATED DOMAIN-CONTAINING PROTEIN"/>
    <property type="match status" value="1"/>
</dbReference>
<feature type="domain" description="Helicase-associated" evidence="2">
    <location>
        <begin position="59"/>
        <end position="152"/>
    </location>
</feature>
<dbReference type="Gene3D" id="6.10.140.530">
    <property type="match status" value="2"/>
</dbReference>
<evidence type="ECO:0000313" key="3">
    <source>
        <dbReference type="EMBL" id="KAL3780787.1"/>
    </source>
</evidence>
<gene>
    <name evidence="3" type="ORF">ACHAW5_004900</name>
</gene>
<proteinExistence type="predicted"/>
<evidence type="ECO:0000256" key="1">
    <source>
        <dbReference type="SAM" id="Coils"/>
    </source>
</evidence>
<protein>
    <recommendedName>
        <fullName evidence="2">Helicase-associated domain-containing protein</fullName>
    </recommendedName>
</protein>
<comment type="caution">
    <text evidence="3">The sequence shown here is derived from an EMBL/GenBank/DDBJ whole genome shotgun (WGS) entry which is preliminary data.</text>
</comment>
<keyword evidence="1" id="KW-0175">Coiled coil</keyword>
<dbReference type="AlphaFoldDB" id="A0ABD3NZJ1"/>
<dbReference type="Proteomes" id="UP001530315">
    <property type="component" value="Unassembled WGS sequence"/>
</dbReference>
<keyword evidence="4" id="KW-1185">Reference proteome</keyword>
<accession>A0ABD3NZJ1</accession>
<feature type="domain" description="Helicase-associated" evidence="2">
    <location>
        <begin position="160"/>
        <end position="216"/>
    </location>
</feature>
<dbReference type="InterPro" id="IPR005114">
    <property type="entry name" value="Helicase_assoc"/>
</dbReference>
<evidence type="ECO:0000259" key="2">
    <source>
        <dbReference type="Pfam" id="PF03457"/>
    </source>
</evidence>